<dbReference type="NCBIfam" id="TIGR01297">
    <property type="entry name" value="CDF"/>
    <property type="match status" value="1"/>
</dbReference>
<dbReference type="InterPro" id="IPR002524">
    <property type="entry name" value="Cation_efflux"/>
</dbReference>
<evidence type="ECO:0000313" key="9">
    <source>
        <dbReference type="EMBL" id="GAT34447.1"/>
    </source>
</evidence>
<dbReference type="GO" id="GO:0016020">
    <property type="term" value="C:membrane"/>
    <property type="evidence" value="ECO:0007669"/>
    <property type="project" value="UniProtKB-SubCell"/>
</dbReference>
<feature type="transmembrane region" description="Helical" evidence="7">
    <location>
        <begin position="179"/>
        <end position="200"/>
    </location>
</feature>
<accession>A0A146GCN3</accession>
<feature type="transmembrane region" description="Helical" evidence="7">
    <location>
        <begin position="38"/>
        <end position="59"/>
    </location>
</feature>
<dbReference type="InterPro" id="IPR036837">
    <property type="entry name" value="Cation_efflux_CTD_sf"/>
</dbReference>
<keyword evidence="4 7" id="KW-0812">Transmembrane</keyword>
<comment type="subcellular location">
    <subcellularLocation>
        <location evidence="1">Membrane</location>
        <topology evidence="1">Multi-pass membrane protein</topology>
    </subcellularLocation>
</comment>
<dbReference type="InParanoid" id="A0A146GCN3"/>
<evidence type="ECO:0000256" key="3">
    <source>
        <dbReference type="ARBA" id="ARBA00022448"/>
    </source>
</evidence>
<dbReference type="PANTHER" id="PTHR43840">
    <property type="entry name" value="MITOCHONDRIAL METAL TRANSPORTER 1-RELATED"/>
    <property type="match status" value="1"/>
</dbReference>
<feature type="transmembrane region" description="Helical" evidence="7">
    <location>
        <begin position="113"/>
        <end position="132"/>
    </location>
</feature>
<dbReference type="SUPFAM" id="SSF161111">
    <property type="entry name" value="Cation efflux protein transmembrane domain-like"/>
    <property type="match status" value="1"/>
</dbReference>
<dbReference type="Gene3D" id="1.20.1510.10">
    <property type="entry name" value="Cation efflux protein transmembrane domain"/>
    <property type="match status" value="1"/>
</dbReference>
<feature type="transmembrane region" description="Helical" evidence="7">
    <location>
        <begin position="80"/>
        <end position="101"/>
    </location>
</feature>
<evidence type="ECO:0000256" key="7">
    <source>
        <dbReference type="SAM" id="Phobius"/>
    </source>
</evidence>
<keyword evidence="3" id="KW-0813">Transport</keyword>
<keyword evidence="10" id="KW-1185">Reference proteome</keyword>
<keyword evidence="6 7" id="KW-0472">Membrane</keyword>
<dbReference type="SUPFAM" id="SSF160240">
    <property type="entry name" value="Cation efflux protein cytoplasmic domain-like"/>
    <property type="match status" value="1"/>
</dbReference>
<organism evidence="9 10">
    <name type="scientific">Terrimicrobium sacchariphilum</name>
    <dbReference type="NCBI Taxonomy" id="690879"/>
    <lineage>
        <taxon>Bacteria</taxon>
        <taxon>Pseudomonadati</taxon>
        <taxon>Verrucomicrobiota</taxon>
        <taxon>Terrimicrobiia</taxon>
        <taxon>Terrimicrobiales</taxon>
        <taxon>Terrimicrobiaceae</taxon>
        <taxon>Terrimicrobium</taxon>
    </lineage>
</organism>
<comment type="similarity">
    <text evidence="2">Belongs to the cation diffusion facilitator (CDF) transporter (TC 2.A.4) family.</text>
</comment>
<sequence length="298" mass="32239">MSSTEHNRHRTLVVMVWCESVAFVCTLAAAWVANSLTLWANCLRVGLELPASFFALYVSARILRRQVGKFEYGLGKWENLASLVNVPLMFVGLVFLAIRAVQSLFDPRPVEHTGFGLVVLLVFACVNVALAMRFRGLLRTEWSPLIHAQYVMYRNAACASFFSIATLGVAALAGSAGAYLDIVGALAMAALIVQSALLLLRQSLSALLDEAVEESIRIRIDKELSVSGDLSGPVRRIRSRHSGNRIFVDVEVLCDSALPVGDFLRQAGKIRAGILRAAPGAEVTVIPCDGAVLTPGRS</sequence>
<feature type="transmembrane region" description="Helical" evidence="7">
    <location>
        <begin position="153"/>
        <end position="173"/>
    </location>
</feature>
<evidence type="ECO:0000256" key="4">
    <source>
        <dbReference type="ARBA" id="ARBA00022692"/>
    </source>
</evidence>
<dbReference type="Gene3D" id="3.30.70.1350">
    <property type="entry name" value="Cation efflux protein, cytoplasmic domain"/>
    <property type="match status" value="1"/>
</dbReference>
<feature type="transmembrane region" description="Helical" evidence="7">
    <location>
        <begin position="12"/>
        <end position="32"/>
    </location>
</feature>
<dbReference type="AlphaFoldDB" id="A0A146GCN3"/>
<comment type="caution">
    <text evidence="9">The sequence shown here is derived from an EMBL/GenBank/DDBJ whole genome shotgun (WGS) entry which is preliminary data.</text>
</comment>
<proteinExistence type="inferred from homology"/>
<dbReference type="RefSeq" id="WP_075080075.1">
    <property type="nucleotide sequence ID" value="NZ_BDCO01000002.1"/>
</dbReference>
<feature type="domain" description="Cation efflux protein transmembrane" evidence="8">
    <location>
        <begin position="12"/>
        <end position="208"/>
    </location>
</feature>
<dbReference type="PANTHER" id="PTHR43840:SF15">
    <property type="entry name" value="MITOCHONDRIAL METAL TRANSPORTER 1-RELATED"/>
    <property type="match status" value="1"/>
</dbReference>
<keyword evidence="5 7" id="KW-1133">Transmembrane helix</keyword>
<evidence type="ECO:0000313" key="10">
    <source>
        <dbReference type="Proteomes" id="UP000076023"/>
    </source>
</evidence>
<dbReference type="InterPro" id="IPR050291">
    <property type="entry name" value="CDF_Transporter"/>
</dbReference>
<protein>
    <submittedName>
        <fullName evidence="9">Cation diffusion facilitator family transporter</fullName>
    </submittedName>
</protein>
<evidence type="ECO:0000256" key="2">
    <source>
        <dbReference type="ARBA" id="ARBA00008114"/>
    </source>
</evidence>
<dbReference type="InterPro" id="IPR027469">
    <property type="entry name" value="Cation_efflux_TMD_sf"/>
</dbReference>
<dbReference type="Proteomes" id="UP000076023">
    <property type="component" value="Unassembled WGS sequence"/>
</dbReference>
<gene>
    <name evidence="9" type="ORF">TSACC_22872</name>
</gene>
<evidence type="ECO:0000256" key="1">
    <source>
        <dbReference type="ARBA" id="ARBA00004141"/>
    </source>
</evidence>
<evidence type="ECO:0000259" key="8">
    <source>
        <dbReference type="Pfam" id="PF01545"/>
    </source>
</evidence>
<dbReference type="OrthoDB" id="9806522at2"/>
<reference evidence="10" key="1">
    <citation type="journal article" date="2017" name="Genome Announc.">
        <title>Draft Genome Sequence of Terrimicrobium sacchariphilum NM-5T, a Facultative Anaerobic Soil Bacterium of the Class Spartobacteria.</title>
        <authorList>
            <person name="Qiu Y.L."/>
            <person name="Tourlousse D.M."/>
            <person name="Matsuura N."/>
            <person name="Ohashi A."/>
            <person name="Sekiguchi Y."/>
        </authorList>
    </citation>
    <scope>NUCLEOTIDE SEQUENCE [LARGE SCALE GENOMIC DNA]</scope>
    <source>
        <strain evidence="10">NM-5</strain>
    </source>
</reference>
<evidence type="ECO:0000256" key="5">
    <source>
        <dbReference type="ARBA" id="ARBA00022989"/>
    </source>
</evidence>
<dbReference type="STRING" id="690879.TSACC_22872"/>
<evidence type="ECO:0000256" key="6">
    <source>
        <dbReference type="ARBA" id="ARBA00023136"/>
    </source>
</evidence>
<dbReference type="EMBL" id="BDCO01000002">
    <property type="protein sequence ID" value="GAT34447.1"/>
    <property type="molecule type" value="Genomic_DNA"/>
</dbReference>
<dbReference type="InterPro" id="IPR058533">
    <property type="entry name" value="Cation_efflux_TM"/>
</dbReference>
<dbReference type="Pfam" id="PF01545">
    <property type="entry name" value="Cation_efflux"/>
    <property type="match status" value="1"/>
</dbReference>
<name>A0A146GCN3_TERSA</name>
<dbReference type="GO" id="GO:0008324">
    <property type="term" value="F:monoatomic cation transmembrane transporter activity"/>
    <property type="evidence" value="ECO:0007669"/>
    <property type="project" value="InterPro"/>
</dbReference>